<gene>
    <name evidence="1" type="ORF">TNIN_493811</name>
</gene>
<keyword evidence="2" id="KW-1185">Reference proteome</keyword>
<accession>A0A8X6YYS2</accession>
<name>A0A8X6YYS2_9ARAC</name>
<sequence length="91" mass="10582">MPHRVILQMTKENNMLDNPNNANLEIPPNNPFYERVSQIPLNASSENCTDEAVKENNMPHNPNNSNLEILPSNPFYERESYDKDYHFIPIP</sequence>
<dbReference type="AlphaFoldDB" id="A0A8X6YYS2"/>
<evidence type="ECO:0000313" key="1">
    <source>
        <dbReference type="EMBL" id="GFY78689.1"/>
    </source>
</evidence>
<dbReference type="EMBL" id="BMAV01023137">
    <property type="protein sequence ID" value="GFY78689.1"/>
    <property type="molecule type" value="Genomic_DNA"/>
</dbReference>
<reference evidence="1" key="1">
    <citation type="submission" date="2020-08" db="EMBL/GenBank/DDBJ databases">
        <title>Multicomponent nature underlies the extraordinary mechanical properties of spider dragline silk.</title>
        <authorList>
            <person name="Kono N."/>
            <person name="Nakamura H."/>
            <person name="Mori M."/>
            <person name="Yoshida Y."/>
            <person name="Ohtoshi R."/>
            <person name="Malay A.D."/>
            <person name="Moran D.A.P."/>
            <person name="Tomita M."/>
            <person name="Numata K."/>
            <person name="Arakawa K."/>
        </authorList>
    </citation>
    <scope>NUCLEOTIDE SEQUENCE</scope>
</reference>
<proteinExistence type="predicted"/>
<protein>
    <submittedName>
        <fullName evidence="1">Uncharacterized protein</fullName>
    </submittedName>
</protein>
<evidence type="ECO:0000313" key="2">
    <source>
        <dbReference type="Proteomes" id="UP000886998"/>
    </source>
</evidence>
<organism evidence="1 2">
    <name type="scientific">Trichonephila inaurata madagascariensis</name>
    <dbReference type="NCBI Taxonomy" id="2747483"/>
    <lineage>
        <taxon>Eukaryota</taxon>
        <taxon>Metazoa</taxon>
        <taxon>Ecdysozoa</taxon>
        <taxon>Arthropoda</taxon>
        <taxon>Chelicerata</taxon>
        <taxon>Arachnida</taxon>
        <taxon>Araneae</taxon>
        <taxon>Araneomorphae</taxon>
        <taxon>Entelegynae</taxon>
        <taxon>Araneoidea</taxon>
        <taxon>Nephilidae</taxon>
        <taxon>Trichonephila</taxon>
        <taxon>Trichonephila inaurata</taxon>
    </lineage>
</organism>
<comment type="caution">
    <text evidence="1">The sequence shown here is derived from an EMBL/GenBank/DDBJ whole genome shotgun (WGS) entry which is preliminary data.</text>
</comment>
<dbReference type="Proteomes" id="UP000886998">
    <property type="component" value="Unassembled WGS sequence"/>
</dbReference>